<organism evidence="1 2">
    <name type="scientific">Candidatus Kaiserbacteria bacterium RIFCSPHIGHO2_02_FULL_55_17</name>
    <dbReference type="NCBI Taxonomy" id="1798496"/>
    <lineage>
        <taxon>Bacteria</taxon>
        <taxon>Candidatus Kaiseribacteriota</taxon>
    </lineage>
</organism>
<sequence length="67" mass="7683">MTPQQVHLCTEIGMTLVMYRRESERARARRERIITSLGLELQSLLKRARAMEILDEANVRAAETLVG</sequence>
<evidence type="ECO:0000313" key="2">
    <source>
        <dbReference type="Proteomes" id="UP000177232"/>
    </source>
</evidence>
<protein>
    <submittedName>
        <fullName evidence="1">Uncharacterized protein</fullName>
    </submittedName>
</protein>
<dbReference type="AlphaFoldDB" id="A0A1F6DS91"/>
<dbReference type="EMBL" id="MFLJ01000028">
    <property type="protein sequence ID" value="OGG64309.1"/>
    <property type="molecule type" value="Genomic_DNA"/>
</dbReference>
<dbReference type="Proteomes" id="UP000177232">
    <property type="component" value="Unassembled WGS sequence"/>
</dbReference>
<name>A0A1F6DS91_9BACT</name>
<accession>A0A1F6DS91</accession>
<reference evidence="1 2" key="1">
    <citation type="journal article" date="2016" name="Nat. Commun.">
        <title>Thousands of microbial genomes shed light on interconnected biogeochemical processes in an aquifer system.</title>
        <authorList>
            <person name="Anantharaman K."/>
            <person name="Brown C.T."/>
            <person name="Hug L.A."/>
            <person name="Sharon I."/>
            <person name="Castelle C.J."/>
            <person name="Probst A.J."/>
            <person name="Thomas B.C."/>
            <person name="Singh A."/>
            <person name="Wilkins M.J."/>
            <person name="Karaoz U."/>
            <person name="Brodie E.L."/>
            <person name="Williams K.H."/>
            <person name="Hubbard S.S."/>
            <person name="Banfield J.F."/>
        </authorList>
    </citation>
    <scope>NUCLEOTIDE SEQUENCE [LARGE SCALE GENOMIC DNA]</scope>
</reference>
<gene>
    <name evidence="1" type="ORF">A3C94_02055</name>
</gene>
<comment type="caution">
    <text evidence="1">The sequence shown here is derived from an EMBL/GenBank/DDBJ whole genome shotgun (WGS) entry which is preliminary data.</text>
</comment>
<proteinExistence type="predicted"/>
<evidence type="ECO:0000313" key="1">
    <source>
        <dbReference type="EMBL" id="OGG64309.1"/>
    </source>
</evidence>